<protein>
    <submittedName>
        <fullName evidence="2">Uncharacterized protein</fullName>
    </submittedName>
</protein>
<comment type="caution">
    <text evidence="2">The sequence shown here is derived from an EMBL/GenBank/DDBJ whole genome shotgun (WGS) entry which is preliminary data.</text>
</comment>
<dbReference type="EMBL" id="BGPR01040566">
    <property type="protein sequence ID" value="GBO16707.1"/>
    <property type="molecule type" value="Genomic_DNA"/>
</dbReference>
<dbReference type="Proteomes" id="UP000499080">
    <property type="component" value="Unassembled WGS sequence"/>
</dbReference>
<reference evidence="2 3" key="1">
    <citation type="journal article" date="2019" name="Sci. Rep.">
        <title>Orb-weaving spider Araneus ventricosus genome elucidates the spidroin gene catalogue.</title>
        <authorList>
            <person name="Kono N."/>
            <person name="Nakamura H."/>
            <person name="Ohtoshi R."/>
            <person name="Moran D.A.P."/>
            <person name="Shinohara A."/>
            <person name="Yoshida Y."/>
            <person name="Fujiwara M."/>
            <person name="Mori M."/>
            <person name="Tomita M."/>
            <person name="Arakawa K."/>
        </authorList>
    </citation>
    <scope>NUCLEOTIDE SEQUENCE [LARGE SCALE GENOMIC DNA]</scope>
</reference>
<proteinExistence type="predicted"/>
<evidence type="ECO:0000256" key="1">
    <source>
        <dbReference type="SAM" id="MobiDB-lite"/>
    </source>
</evidence>
<feature type="compositionally biased region" description="Basic and acidic residues" evidence="1">
    <location>
        <begin position="66"/>
        <end position="88"/>
    </location>
</feature>
<name>A0A4Y2UYU9_ARAVE</name>
<keyword evidence="3" id="KW-1185">Reference proteome</keyword>
<feature type="region of interest" description="Disordered" evidence="1">
    <location>
        <begin position="53"/>
        <end position="118"/>
    </location>
</feature>
<gene>
    <name evidence="2" type="ORF">AVEN_274925_1</name>
</gene>
<sequence length="118" mass="13246">MTNLEYQLCWFSIRPVTKLVNPPFRADRRRGVWLAFPLGSYFTFMVEWKTNDPTTPSANSNLGPRCEGRGTTKDLPRFGHRVEARNETRNPPCGGGGLKGGRNSATLNLVSKQTLEHP</sequence>
<feature type="compositionally biased region" description="Polar residues" evidence="1">
    <location>
        <begin position="103"/>
        <end position="118"/>
    </location>
</feature>
<evidence type="ECO:0000313" key="2">
    <source>
        <dbReference type="EMBL" id="GBO16707.1"/>
    </source>
</evidence>
<dbReference type="AlphaFoldDB" id="A0A4Y2UYU9"/>
<organism evidence="2 3">
    <name type="scientific">Araneus ventricosus</name>
    <name type="common">Orbweaver spider</name>
    <name type="synonym">Epeira ventricosa</name>
    <dbReference type="NCBI Taxonomy" id="182803"/>
    <lineage>
        <taxon>Eukaryota</taxon>
        <taxon>Metazoa</taxon>
        <taxon>Ecdysozoa</taxon>
        <taxon>Arthropoda</taxon>
        <taxon>Chelicerata</taxon>
        <taxon>Arachnida</taxon>
        <taxon>Araneae</taxon>
        <taxon>Araneomorphae</taxon>
        <taxon>Entelegynae</taxon>
        <taxon>Araneoidea</taxon>
        <taxon>Araneidae</taxon>
        <taxon>Araneus</taxon>
    </lineage>
</organism>
<accession>A0A4Y2UYU9</accession>
<evidence type="ECO:0000313" key="3">
    <source>
        <dbReference type="Proteomes" id="UP000499080"/>
    </source>
</evidence>
<feature type="compositionally biased region" description="Polar residues" evidence="1">
    <location>
        <begin position="53"/>
        <end position="62"/>
    </location>
</feature>